<dbReference type="InterPro" id="IPR039421">
    <property type="entry name" value="Type_1_exporter"/>
</dbReference>
<evidence type="ECO:0000256" key="7">
    <source>
        <dbReference type="ARBA" id="ARBA00022967"/>
    </source>
</evidence>
<dbReference type="InterPro" id="IPR003439">
    <property type="entry name" value="ABC_transporter-like_ATP-bd"/>
</dbReference>
<keyword evidence="8 11" id="KW-1133">Transmembrane helix</keyword>
<dbReference type="Gene3D" id="1.20.1560.10">
    <property type="entry name" value="ABC transporter type 1, transmembrane domain"/>
    <property type="match status" value="1"/>
</dbReference>
<dbReference type="GO" id="GO:0016887">
    <property type="term" value="F:ATP hydrolysis activity"/>
    <property type="evidence" value="ECO:0007669"/>
    <property type="project" value="InterPro"/>
</dbReference>
<keyword evidence="7" id="KW-1278">Translocase</keyword>
<dbReference type="FunFam" id="3.40.50.300:FF:000140">
    <property type="entry name" value="Lipid A export ATP-binding/permease protein MsbA"/>
    <property type="match status" value="1"/>
</dbReference>
<dbReference type="Gene3D" id="3.40.50.300">
    <property type="entry name" value="P-loop containing nucleotide triphosphate hydrolases"/>
    <property type="match status" value="1"/>
</dbReference>
<dbReference type="InterPro" id="IPR011527">
    <property type="entry name" value="ABC1_TM_dom"/>
</dbReference>
<dbReference type="PROSITE" id="PS50893">
    <property type="entry name" value="ABC_TRANSPORTER_2"/>
    <property type="match status" value="1"/>
</dbReference>
<evidence type="ECO:0000313" key="15">
    <source>
        <dbReference type="Proteomes" id="UP000179344"/>
    </source>
</evidence>
<feature type="transmembrane region" description="Helical" evidence="11">
    <location>
        <begin position="246"/>
        <end position="272"/>
    </location>
</feature>
<dbReference type="InterPro" id="IPR011917">
    <property type="entry name" value="ABC_transpr_lipidA"/>
</dbReference>
<keyword evidence="2" id="KW-0813">Transport</keyword>
<evidence type="ECO:0000256" key="4">
    <source>
        <dbReference type="ARBA" id="ARBA00022692"/>
    </source>
</evidence>
<evidence type="ECO:0000256" key="8">
    <source>
        <dbReference type="ARBA" id="ARBA00022989"/>
    </source>
</evidence>
<evidence type="ECO:0000313" key="14">
    <source>
        <dbReference type="EMBL" id="OGI41984.1"/>
    </source>
</evidence>
<evidence type="ECO:0000256" key="1">
    <source>
        <dbReference type="ARBA" id="ARBA00004651"/>
    </source>
</evidence>
<keyword evidence="3" id="KW-1003">Cell membrane</keyword>
<dbReference type="Proteomes" id="UP000179344">
    <property type="component" value="Unassembled WGS sequence"/>
</dbReference>
<comment type="caution">
    <text evidence="14">The sequence shown here is derived from an EMBL/GenBank/DDBJ whole genome shotgun (WGS) entry which is preliminary data.</text>
</comment>
<feature type="domain" description="ABC transporter" evidence="12">
    <location>
        <begin position="340"/>
        <end position="576"/>
    </location>
</feature>
<dbReference type="GO" id="GO:0034040">
    <property type="term" value="F:ATPase-coupled lipid transmembrane transporter activity"/>
    <property type="evidence" value="ECO:0007669"/>
    <property type="project" value="InterPro"/>
</dbReference>
<dbReference type="SUPFAM" id="SSF52540">
    <property type="entry name" value="P-loop containing nucleoside triphosphate hydrolases"/>
    <property type="match status" value="1"/>
</dbReference>
<dbReference type="PANTHER" id="PTHR43394">
    <property type="entry name" value="ATP-DEPENDENT PERMEASE MDL1, MITOCHONDRIAL"/>
    <property type="match status" value="1"/>
</dbReference>
<dbReference type="EMBL" id="MFST01000167">
    <property type="protein sequence ID" value="OGI41984.1"/>
    <property type="molecule type" value="Genomic_DNA"/>
</dbReference>
<feature type="transmembrane region" description="Helical" evidence="11">
    <location>
        <begin position="21"/>
        <end position="47"/>
    </location>
</feature>
<reference evidence="14 15" key="1">
    <citation type="journal article" date="2016" name="Nat. Commun.">
        <title>Thousands of microbial genomes shed light on interconnected biogeochemical processes in an aquifer system.</title>
        <authorList>
            <person name="Anantharaman K."/>
            <person name="Brown C.T."/>
            <person name="Hug L.A."/>
            <person name="Sharon I."/>
            <person name="Castelle C.J."/>
            <person name="Probst A.J."/>
            <person name="Thomas B.C."/>
            <person name="Singh A."/>
            <person name="Wilkins M.J."/>
            <person name="Karaoz U."/>
            <person name="Brodie E.L."/>
            <person name="Williams K.H."/>
            <person name="Hubbard S.S."/>
            <person name="Banfield J.F."/>
        </authorList>
    </citation>
    <scope>NUCLEOTIDE SEQUENCE [LARGE SCALE GENOMIC DNA]</scope>
</reference>
<feature type="domain" description="ABC transmembrane type-1" evidence="13">
    <location>
        <begin position="30"/>
        <end position="308"/>
    </location>
</feature>
<evidence type="ECO:0000256" key="3">
    <source>
        <dbReference type="ARBA" id="ARBA00022475"/>
    </source>
</evidence>
<keyword evidence="5" id="KW-0547">Nucleotide-binding</keyword>
<dbReference type="NCBIfam" id="TIGR02203">
    <property type="entry name" value="MsbA_lipidA"/>
    <property type="match status" value="1"/>
</dbReference>
<evidence type="ECO:0000256" key="2">
    <source>
        <dbReference type="ARBA" id="ARBA00022448"/>
    </source>
</evidence>
<evidence type="ECO:0000256" key="10">
    <source>
        <dbReference type="ARBA" id="ARBA00023136"/>
    </source>
</evidence>
<organism evidence="14 15">
    <name type="scientific">Candidatus Muproteobacteria bacterium RBG_16_65_31</name>
    <dbReference type="NCBI Taxonomy" id="1817759"/>
    <lineage>
        <taxon>Bacteria</taxon>
        <taxon>Pseudomonadati</taxon>
        <taxon>Pseudomonadota</taxon>
        <taxon>Candidatus Muproteobacteria</taxon>
    </lineage>
</organism>
<evidence type="ECO:0000259" key="12">
    <source>
        <dbReference type="PROSITE" id="PS50893"/>
    </source>
</evidence>
<evidence type="ECO:0000256" key="5">
    <source>
        <dbReference type="ARBA" id="ARBA00022741"/>
    </source>
</evidence>
<dbReference type="PROSITE" id="PS50929">
    <property type="entry name" value="ABC_TM1F"/>
    <property type="match status" value="1"/>
</dbReference>
<dbReference type="GO" id="GO:0015421">
    <property type="term" value="F:ABC-type oligopeptide transporter activity"/>
    <property type="evidence" value="ECO:0007669"/>
    <property type="project" value="TreeGrafter"/>
</dbReference>
<sequence length="583" mass="64137">MKRFFASGDGLRLYRRLIAYALPYKGMFGISVAGMVLSSTTAAGFAALMRPLVDEGFVNKSADIIRWAPLLIVALFVVRGLANFMAEYAITWVARKVTFDLRNAVFTRLVYLPAGYYDANASGRLISKLIFDVEQISAAVTEVVFSLVRDGLTVMMLCFYMSWLNWKLTLLFLVLAPMSMLLMRAMSKGFRKTSRQIQLAMGEISHVAQEATEGQRVVKAFGGQGHEIRVFTAANEKNRRQSMRRAAVSVIGMALIQLLGAVALALVIYVALQVLQITAGEFVSYLVATTWMMGPLRRLAKVNEVIQTGLAAAQSIFEMLDQPPEADDGTIEIERARGRIEYRRVGFRYATAAEPALREVSFRIEPGQTVALVGVSGSGKTTTASLLPRFYRVGEGAILLDGTNIDDLRLANLRRHIALVGQETMLFDDSIRNNIAYGREGPIEEARLTEAARAAHVIEFAGKLPQGLDTRVGEKGALLSGGQRQRIAIARALYKDAPILVLDEATSALDTESERYVQDAMRRLMQNRTTLVIAHRLSTVEHADCIVVLAAGQVVESGTHRELLARNGIYAGLYRGQFSGRAA</sequence>
<keyword evidence="9" id="KW-0445">Lipid transport</keyword>
<name>A0A1F6TA37_9PROT</name>
<evidence type="ECO:0000256" key="9">
    <source>
        <dbReference type="ARBA" id="ARBA00023055"/>
    </source>
</evidence>
<dbReference type="CDD" id="cd18552">
    <property type="entry name" value="ABC_6TM_MsbA_like"/>
    <property type="match status" value="1"/>
</dbReference>
<feature type="transmembrane region" description="Helical" evidence="11">
    <location>
        <begin position="168"/>
        <end position="186"/>
    </location>
</feature>
<proteinExistence type="predicted"/>
<comment type="subcellular location">
    <subcellularLocation>
        <location evidence="1">Cell membrane</location>
        <topology evidence="1">Multi-pass membrane protein</topology>
    </subcellularLocation>
</comment>
<dbReference type="InterPro" id="IPR027417">
    <property type="entry name" value="P-loop_NTPase"/>
</dbReference>
<dbReference type="PROSITE" id="PS00211">
    <property type="entry name" value="ABC_TRANSPORTER_1"/>
    <property type="match status" value="1"/>
</dbReference>
<dbReference type="AlphaFoldDB" id="A0A1F6TA37"/>
<evidence type="ECO:0000256" key="6">
    <source>
        <dbReference type="ARBA" id="ARBA00022840"/>
    </source>
</evidence>
<keyword evidence="4 11" id="KW-0812">Transmembrane</keyword>
<evidence type="ECO:0000259" key="13">
    <source>
        <dbReference type="PROSITE" id="PS50929"/>
    </source>
</evidence>
<evidence type="ECO:0000256" key="11">
    <source>
        <dbReference type="SAM" id="Phobius"/>
    </source>
</evidence>
<keyword evidence="10 11" id="KW-0472">Membrane</keyword>
<protein>
    <submittedName>
        <fullName evidence="14">Lipid A export permease/ATP-binding protein MsbA</fullName>
    </submittedName>
</protein>
<keyword evidence="6 14" id="KW-0067">ATP-binding</keyword>
<dbReference type="Pfam" id="PF00005">
    <property type="entry name" value="ABC_tran"/>
    <property type="match status" value="1"/>
</dbReference>
<dbReference type="PANTHER" id="PTHR43394:SF1">
    <property type="entry name" value="ATP-BINDING CASSETTE SUB-FAMILY B MEMBER 10, MITOCHONDRIAL"/>
    <property type="match status" value="1"/>
</dbReference>
<dbReference type="Pfam" id="PF00664">
    <property type="entry name" value="ABC_membrane"/>
    <property type="match status" value="1"/>
</dbReference>
<dbReference type="SMART" id="SM00382">
    <property type="entry name" value="AAA"/>
    <property type="match status" value="1"/>
</dbReference>
<accession>A0A1F6TA37</accession>
<dbReference type="InterPro" id="IPR003593">
    <property type="entry name" value="AAA+_ATPase"/>
</dbReference>
<dbReference type="InterPro" id="IPR017871">
    <property type="entry name" value="ABC_transporter-like_CS"/>
</dbReference>
<gene>
    <name evidence="14" type="ORF">A2V92_00180</name>
</gene>
<dbReference type="GO" id="GO:0005524">
    <property type="term" value="F:ATP binding"/>
    <property type="evidence" value="ECO:0007669"/>
    <property type="project" value="UniProtKB-KW"/>
</dbReference>
<dbReference type="GO" id="GO:0005886">
    <property type="term" value="C:plasma membrane"/>
    <property type="evidence" value="ECO:0007669"/>
    <property type="project" value="UniProtKB-SubCell"/>
</dbReference>
<dbReference type="InterPro" id="IPR036640">
    <property type="entry name" value="ABC1_TM_sf"/>
</dbReference>
<feature type="transmembrane region" description="Helical" evidence="11">
    <location>
        <begin position="67"/>
        <end position="86"/>
    </location>
</feature>
<dbReference type="SUPFAM" id="SSF90123">
    <property type="entry name" value="ABC transporter transmembrane region"/>
    <property type="match status" value="1"/>
</dbReference>